<reference evidence="1" key="1">
    <citation type="submission" date="2022-03" db="EMBL/GenBank/DDBJ databases">
        <title>Identification of a novel bacterium isolated from mangrove sediments.</title>
        <authorList>
            <person name="Pan X."/>
        </authorList>
    </citation>
    <scope>NUCLEOTIDE SEQUENCE</scope>
    <source>
        <strain evidence="1">B2637</strain>
    </source>
</reference>
<evidence type="ECO:0000313" key="2">
    <source>
        <dbReference type="Proteomes" id="UP001162802"/>
    </source>
</evidence>
<dbReference type="PROSITE" id="PS51318">
    <property type="entry name" value="TAT"/>
    <property type="match status" value="1"/>
</dbReference>
<evidence type="ECO:0000313" key="1">
    <source>
        <dbReference type="EMBL" id="MCJ1961479.1"/>
    </source>
</evidence>
<accession>A0ABT0AE71</accession>
<name>A0ABT0AE71_9SPHN</name>
<dbReference type="InterPro" id="IPR006311">
    <property type="entry name" value="TAT_signal"/>
</dbReference>
<protein>
    <submittedName>
        <fullName evidence="1">Uncharacterized protein</fullName>
    </submittedName>
</protein>
<sequence length="177" mass="19170">MAGADTQAGLARRQVLGRIALGAVLPALGGLATPLQAAELDTEGPGERETSAALLRQMFPHGALTPAFYDEMAGRYLEELAARPDALAEHRRGLALLDASYIAPFAQLPAVIQRALVARVDQEPFFTAYLMRGAELVYRDARVWDELGYEGSSVEYGGYLDRGFDDIDWLPGAGEMQ</sequence>
<dbReference type="RefSeq" id="WP_243800616.1">
    <property type="nucleotide sequence ID" value="NZ_JALHAT010000021.1"/>
</dbReference>
<keyword evidence="2" id="KW-1185">Reference proteome</keyword>
<dbReference type="Proteomes" id="UP001162802">
    <property type="component" value="Unassembled WGS sequence"/>
</dbReference>
<dbReference type="EMBL" id="JALHAT010000021">
    <property type="protein sequence ID" value="MCJ1961479.1"/>
    <property type="molecule type" value="Genomic_DNA"/>
</dbReference>
<comment type="caution">
    <text evidence="1">The sequence shown here is derived from an EMBL/GenBank/DDBJ whole genome shotgun (WGS) entry which is preliminary data.</text>
</comment>
<proteinExistence type="predicted"/>
<gene>
    <name evidence="1" type="ORF">MTR65_12365</name>
</gene>
<organism evidence="1 2">
    <name type="scientific">Novosphingobium mangrovi</name>
    <name type="common">ex Hu et al. 2023</name>
    <dbReference type="NCBI Taxonomy" id="2930094"/>
    <lineage>
        <taxon>Bacteria</taxon>
        <taxon>Pseudomonadati</taxon>
        <taxon>Pseudomonadota</taxon>
        <taxon>Alphaproteobacteria</taxon>
        <taxon>Sphingomonadales</taxon>
        <taxon>Sphingomonadaceae</taxon>
        <taxon>Novosphingobium</taxon>
    </lineage>
</organism>